<gene>
    <name evidence="1" type="ORF">CEXT_529451</name>
</gene>
<keyword evidence="2" id="KW-1185">Reference proteome</keyword>
<organism evidence="1 2">
    <name type="scientific">Caerostris extrusa</name>
    <name type="common">Bark spider</name>
    <name type="synonym">Caerostris bankana</name>
    <dbReference type="NCBI Taxonomy" id="172846"/>
    <lineage>
        <taxon>Eukaryota</taxon>
        <taxon>Metazoa</taxon>
        <taxon>Ecdysozoa</taxon>
        <taxon>Arthropoda</taxon>
        <taxon>Chelicerata</taxon>
        <taxon>Arachnida</taxon>
        <taxon>Araneae</taxon>
        <taxon>Araneomorphae</taxon>
        <taxon>Entelegynae</taxon>
        <taxon>Araneoidea</taxon>
        <taxon>Araneidae</taxon>
        <taxon>Caerostris</taxon>
    </lineage>
</organism>
<feature type="non-terminal residue" evidence="1">
    <location>
        <position position="1"/>
    </location>
</feature>
<evidence type="ECO:0000313" key="1">
    <source>
        <dbReference type="EMBL" id="GIX77810.1"/>
    </source>
</evidence>
<proteinExistence type="predicted"/>
<accession>A0AAV4N1S9</accession>
<name>A0AAV4N1S9_CAEEX</name>
<sequence>KAVRATLVLVPSVWPPFLPRALPTPIGQCVTLESYTFLSYAMDGLQVSGKCILGMTDIDSLSLLSNVLKT</sequence>
<protein>
    <submittedName>
        <fullName evidence="1">Uncharacterized protein</fullName>
    </submittedName>
</protein>
<dbReference type="AlphaFoldDB" id="A0AAV4N1S9"/>
<comment type="caution">
    <text evidence="1">The sequence shown here is derived from an EMBL/GenBank/DDBJ whole genome shotgun (WGS) entry which is preliminary data.</text>
</comment>
<dbReference type="Proteomes" id="UP001054945">
    <property type="component" value="Unassembled WGS sequence"/>
</dbReference>
<reference evidence="1 2" key="1">
    <citation type="submission" date="2021-06" db="EMBL/GenBank/DDBJ databases">
        <title>Caerostris extrusa draft genome.</title>
        <authorList>
            <person name="Kono N."/>
            <person name="Arakawa K."/>
        </authorList>
    </citation>
    <scope>NUCLEOTIDE SEQUENCE [LARGE SCALE GENOMIC DNA]</scope>
</reference>
<dbReference type="EMBL" id="BPLR01002793">
    <property type="protein sequence ID" value="GIX77810.1"/>
    <property type="molecule type" value="Genomic_DNA"/>
</dbReference>
<evidence type="ECO:0000313" key="2">
    <source>
        <dbReference type="Proteomes" id="UP001054945"/>
    </source>
</evidence>